<reference evidence="2" key="1">
    <citation type="submission" date="2023-06" db="EMBL/GenBank/DDBJ databases">
        <authorList>
            <consortium name="Lawrence Berkeley National Laboratory"/>
            <person name="Ahrendt S."/>
            <person name="Sahu N."/>
            <person name="Indic B."/>
            <person name="Wong-Bajracharya J."/>
            <person name="Merenyi Z."/>
            <person name="Ke H.-M."/>
            <person name="Monk M."/>
            <person name="Kocsube S."/>
            <person name="Drula E."/>
            <person name="Lipzen A."/>
            <person name="Balint B."/>
            <person name="Henrissat B."/>
            <person name="Andreopoulos B."/>
            <person name="Martin F.M."/>
            <person name="Harder C.B."/>
            <person name="Rigling D."/>
            <person name="Ford K.L."/>
            <person name="Foster G.D."/>
            <person name="Pangilinan J."/>
            <person name="Papanicolaou A."/>
            <person name="Barry K."/>
            <person name="LaButti K."/>
            <person name="Viragh M."/>
            <person name="Koriabine M."/>
            <person name="Yan M."/>
            <person name="Riley R."/>
            <person name="Champramary S."/>
            <person name="Plett K.L."/>
            <person name="Tsai I.J."/>
            <person name="Slot J."/>
            <person name="Sipos G."/>
            <person name="Plett J."/>
            <person name="Nagy L.G."/>
            <person name="Grigoriev I.V."/>
        </authorList>
    </citation>
    <scope>NUCLEOTIDE SEQUENCE</scope>
    <source>
        <strain evidence="2">CCBAS 213</strain>
    </source>
</reference>
<feature type="region of interest" description="Disordered" evidence="1">
    <location>
        <begin position="147"/>
        <end position="219"/>
    </location>
</feature>
<organism evidence="2 3">
    <name type="scientific">Armillaria tabescens</name>
    <name type="common">Ringless honey mushroom</name>
    <name type="synonym">Agaricus tabescens</name>
    <dbReference type="NCBI Taxonomy" id="1929756"/>
    <lineage>
        <taxon>Eukaryota</taxon>
        <taxon>Fungi</taxon>
        <taxon>Dikarya</taxon>
        <taxon>Basidiomycota</taxon>
        <taxon>Agaricomycotina</taxon>
        <taxon>Agaricomycetes</taxon>
        <taxon>Agaricomycetidae</taxon>
        <taxon>Agaricales</taxon>
        <taxon>Marasmiineae</taxon>
        <taxon>Physalacriaceae</taxon>
        <taxon>Desarmillaria</taxon>
    </lineage>
</organism>
<dbReference type="Proteomes" id="UP001175211">
    <property type="component" value="Unassembled WGS sequence"/>
</dbReference>
<dbReference type="RefSeq" id="XP_060323069.1">
    <property type="nucleotide sequence ID" value="XM_060480020.1"/>
</dbReference>
<comment type="caution">
    <text evidence="2">The sequence shown here is derived from an EMBL/GenBank/DDBJ whole genome shotgun (WGS) entry which is preliminary data.</text>
</comment>
<dbReference type="GeneID" id="85363568"/>
<feature type="compositionally biased region" description="Acidic residues" evidence="1">
    <location>
        <begin position="187"/>
        <end position="201"/>
    </location>
</feature>
<dbReference type="AlphaFoldDB" id="A0AA39MMH6"/>
<keyword evidence="3" id="KW-1185">Reference proteome</keyword>
<evidence type="ECO:0000313" key="2">
    <source>
        <dbReference type="EMBL" id="KAK0438875.1"/>
    </source>
</evidence>
<evidence type="ECO:0000256" key="1">
    <source>
        <dbReference type="SAM" id="MobiDB-lite"/>
    </source>
</evidence>
<sequence>MSSEYRSSWEAAIPGGTKCFAIPFSFFALSVHTAHLFSIIGFSDEQAARAVFGVVFNEWANVLMNGRYSERLCVVPFVKARKPSTREVHLLVQPYVHPNEEAGDQVWKKRRAVPKTRGPNKKKKVDLGALVISEAHTTSIVRRTTDLVSSGSTTVTTNNSDTLIDNESGDETHGMSSESEHEKSASSEDDGTTDDSADEDGYGPQSDSDPLDWNLGFESSDMTRGMGVYEHTSNQDASTPSSPILGHSLVLAPSREPSATPELPREINEVSVTSVTSFPPPFAISPSKTASTILQSSSLLPRVVLEPLIAPCPSQKSVPASEGLITPVSDVISSHTPKSVLENKWRTPKNLGLA</sequence>
<evidence type="ECO:0000313" key="3">
    <source>
        <dbReference type="Proteomes" id="UP001175211"/>
    </source>
</evidence>
<dbReference type="EMBL" id="JAUEPS010000092">
    <property type="protein sequence ID" value="KAK0438875.1"/>
    <property type="molecule type" value="Genomic_DNA"/>
</dbReference>
<feature type="compositionally biased region" description="Low complexity" evidence="1">
    <location>
        <begin position="147"/>
        <end position="163"/>
    </location>
</feature>
<name>A0AA39MMH6_ARMTA</name>
<accession>A0AA39MMH6</accession>
<protein>
    <submittedName>
        <fullName evidence="2">Uncharacterized protein</fullName>
    </submittedName>
</protein>
<gene>
    <name evidence="2" type="ORF">EV420DRAFT_1735822</name>
</gene>
<feature type="compositionally biased region" description="Basic and acidic residues" evidence="1">
    <location>
        <begin position="170"/>
        <end position="186"/>
    </location>
</feature>
<proteinExistence type="predicted"/>